<proteinExistence type="inferred from homology"/>
<dbReference type="Gene3D" id="3.90.70.80">
    <property type="match status" value="1"/>
</dbReference>
<dbReference type="STRING" id="10195.A0A3M7QAZ6"/>
<accession>A0A3M7QAZ6</accession>
<dbReference type="InterPro" id="IPR011990">
    <property type="entry name" value="TPR-like_helical_dom_sf"/>
</dbReference>
<dbReference type="Gene3D" id="1.25.40.10">
    <property type="entry name" value="Tetratricopeptide repeat domain"/>
    <property type="match status" value="1"/>
</dbReference>
<dbReference type="PANTHER" id="PTHR21405">
    <property type="entry name" value="CDNA SEQUENCE BC021608"/>
    <property type="match status" value="1"/>
</dbReference>
<dbReference type="SUPFAM" id="SSF48452">
    <property type="entry name" value="TPR-like"/>
    <property type="match status" value="1"/>
</dbReference>
<dbReference type="AlphaFoldDB" id="A0A3M7QAZ6"/>
<feature type="region of interest" description="Disordered" evidence="3">
    <location>
        <begin position="175"/>
        <end position="204"/>
    </location>
</feature>
<evidence type="ECO:0000256" key="1">
    <source>
        <dbReference type="ARBA" id="ARBA00006995"/>
    </source>
</evidence>
<dbReference type="InterPro" id="IPR049772">
    <property type="entry name" value="OTU_OTUD6"/>
</dbReference>
<dbReference type="OrthoDB" id="415023at2759"/>
<dbReference type="Proteomes" id="UP000276133">
    <property type="component" value="Unassembled WGS sequence"/>
</dbReference>
<protein>
    <submittedName>
        <fullName evidence="5">OTU domain-containing 6B</fullName>
    </submittedName>
</protein>
<gene>
    <name evidence="5" type="ORF">BpHYR1_012026</name>
</gene>
<feature type="compositionally biased region" description="Basic and acidic residues" evidence="3">
    <location>
        <begin position="194"/>
        <end position="204"/>
    </location>
</feature>
<dbReference type="EMBL" id="REGN01006693">
    <property type="protein sequence ID" value="RNA08586.1"/>
    <property type="molecule type" value="Genomic_DNA"/>
</dbReference>
<evidence type="ECO:0000313" key="6">
    <source>
        <dbReference type="Proteomes" id="UP000276133"/>
    </source>
</evidence>
<dbReference type="PROSITE" id="PS50802">
    <property type="entry name" value="OTU"/>
    <property type="match status" value="1"/>
</dbReference>
<dbReference type="InterPro" id="IPR038906">
    <property type="entry name" value="TTC36"/>
</dbReference>
<dbReference type="CDD" id="cd22761">
    <property type="entry name" value="OTU_OTUD6"/>
    <property type="match status" value="1"/>
</dbReference>
<feature type="repeat" description="TPR" evidence="2">
    <location>
        <begin position="42"/>
        <end position="75"/>
    </location>
</feature>
<keyword evidence="2" id="KW-0802">TPR repeat</keyword>
<feature type="domain" description="OTU" evidence="4">
    <location>
        <begin position="233"/>
        <end position="369"/>
    </location>
</feature>
<evidence type="ECO:0000259" key="4">
    <source>
        <dbReference type="PROSITE" id="PS50802"/>
    </source>
</evidence>
<reference evidence="5 6" key="1">
    <citation type="journal article" date="2018" name="Sci. Rep.">
        <title>Genomic signatures of local adaptation to the degree of environmental predictability in rotifers.</title>
        <authorList>
            <person name="Franch-Gras L."/>
            <person name="Hahn C."/>
            <person name="Garcia-Roger E.M."/>
            <person name="Carmona M.J."/>
            <person name="Serra M."/>
            <person name="Gomez A."/>
        </authorList>
    </citation>
    <scope>NUCLEOTIDE SEQUENCE [LARGE SCALE GENOMIC DNA]</scope>
    <source>
        <strain evidence="5">HYR1</strain>
    </source>
</reference>
<dbReference type="InterPro" id="IPR038765">
    <property type="entry name" value="Papain-like_cys_pep_sf"/>
</dbReference>
<comment type="similarity">
    <text evidence="1">Belongs to the TTC36 family.</text>
</comment>
<keyword evidence="6" id="KW-1185">Reference proteome</keyword>
<dbReference type="Pfam" id="PF02338">
    <property type="entry name" value="OTU"/>
    <property type="match status" value="1"/>
</dbReference>
<organism evidence="5 6">
    <name type="scientific">Brachionus plicatilis</name>
    <name type="common">Marine rotifer</name>
    <name type="synonym">Brachionus muelleri</name>
    <dbReference type="NCBI Taxonomy" id="10195"/>
    <lineage>
        <taxon>Eukaryota</taxon>
        <taxon>Metazoa</taxon>
        <taxon>Spiralia</taxon>
        <taxon>Gnathifera</taxon>
        <taxon>Rotifera</taxon>
        <taxon>Eurotatoria</taxon>
        <taxon>Monogononta</taxon>
        <taxon>Pseudotrocha</taxon>
        <taxon>Ploima</taxon>
        <taxon>Brachionidae</taxon>
        <taxon>Brachionus</taxon>
    </lineage>
</organism>
<dbReference type="InterPro" id="IPR003323">
    <property type="entry name" value="OTU_dom"/>
</dbReference>
<dbReference type="SMART" id="SM00028">
    <property type="entry name" value="TPR"/>
    <property type="match status" value="2"/>
</dbReference>
<feature type="region of interest" description="Disordered" evidence="3">
    <location>
        <begin position="88"/>
        <end position="111"/>
    </location>
</feature>
<feature type="region of interest" description="Disordered" evidence="3">
    <location>
        <begin position="1"/>
        <end position="32"/>
    </location>
</feature>
<name>A0A3M7QAZ6_BRAPC</name>
<feature type="compositionally biased region" description="Basic and acidic residues" evidence="3">
    <location>
        <begin position="23"/>
        <end position="32"/>
    </location>
</feature>
<comment type="caution">
    <text evidence="5">The sequence shown here is derived from an EMBL/GenBank/DDBJ whole genome shotgun (WGS) entry which is preliminary data.</text>
</comment>
<evidence type="ECO:0000256" key="2">
    <source>
        <dbReference type="PROSITE-ProRule" id="PRU00339"/>
    </source>
</evidence>
<sequence>MSNRNDERVLNAILNPNTPFEDSEPKSTTESKYEANSAIDEAKSLEIEGVKAAQAGDLKKSIETFGKAIEIAPHWASSYNNRAQALRLSGDTDRNSETLESLTNRHRKEKKELQTKLQSLKKSVTKGDKKKKKEIDAEIEKLEREFEERCTLEIKNINQSTKQCDEKFNEQKLSGSTDIKAEKISKSQKRREKKEKSEHEREKAISLQEIENQKGPAAIELKKIKEKLLKKNLKVKEVISDGNCMYYAISDQIKTQLSVNKTFQELRDLTCDYMLQNTDDFQPYLTNDDGDFLGIEEYREYCHNIRNTPVWGGQLELKALSDVLKVSIEVVQGEGSNIVIGEDQKNRLVIAYHRHMLGSGEHYNSTEPKIFSLFTIEAWKDLEKAINLSKEFNDQKVLALALTQKGTILRLKGRDDEAIDCFKVASSCGNSFAKQQVVSMNPYAALCNQMLSDVFEKIKKGESY</sequence>
<dbReference type="SUPFAM" id="SSF54001">
    <property type="entry name" value="Cysteine proteinases"/>
    <property type="match status" value="1"/>
</dbReference>
<dbReference type="GO" id="GO:0006570">
    <property type="term" value="P:tyrosine metabolic process"/>
    <property type="evidence" value="ECO:0007669"/>
    <property type="project" value="TreeGrafter"/>
</dbReference>
<dbReference type="InterPro" id="IPR019734">
    <property type="entry name" value="TPR_rpt"/>
</dbReference>
<dbReference type="PROSITE" id="PS50005">
    <property type="entry name" value="TPR"/>
    <property type="match status" value="1"/>
</dbReference>
<dbReference type="PANTHER" id="PTHR21405:SF0">
    <property type="entry name" value="TETRATRICOPEPTIDE REPEAT PROTEIN 36"/>
    <property type="match status" value="1"/>
</dbReference>
<evidence type="ECO:0000313" key="5">
    <source>
        <dbReference type="EMBL" id="RNA08586.1"/>
    </source>
</evidence>
<evidence type="ECO:0000256" key="3">
    <source>
        <dbReference type="SAM" id="MobiDB-lite"/>
    </source>
</evidence>